<keyword evidence="5" id="KW-0378">Hydrolase</keyword>
<dbReference type="InterPro" id="IPR010666">
    <property type="entry name" value="Znf_GRF"/>
</dbReference>
<feature type="compositionally biased region" description="Low complexity" evidence="8">
    <location>
        <begin position="496"/>
        <end position="573"/>
    </location>
</feature>
<evidence type="ECO:0000256" key="7">
    <source>
        <dbReference type="PROSITE-ProRule" id="PRU01343"/>
    </source>
</evidence>
<keyword evidence="4 7" id="KW-0863">Zinc-finger</keyword>
<evidence type="ECO:0000256" key="5">
    <source>
        <dbReference type="ARBA" id="ARBA00022801"/>
    </source>
</evidence>
<evidence type="ECO:0000259" key="11">
    <source>
        <dbReference type="PROSITE" id="PS51999"/>
    </source>
</evidence>
<keyword evidence="2" id="KW-0645">Protease</keyword>
<feature type="compositionally biased region" description="Acidic residues" evidence="8">
    <location>
        <begin position="196"/>
        <end position="220"/>
    </location>
</feature>
<comment type="similarity">
    <text evidence="1">Belongs to the peptidase C48 family.</text>
</comment>
<dbReference type="AlphaFoldDB" id="A0A8X7PCK4"/>
<evidence type="ECO:0000259" key="10">
    <source>
        <dbReference type="PROSITE" id="PS50600"/>
    </source>
</evidence>
<reference evidence="12 13" key="1">
    <citation type="submission" date="2020-02" db="EMBL/GenBank/DDBJ databases">
        <authorList>
            <person name="Ma Q."/>
            <person name="Huang Y."/>
            <person name="Song X."/>
            <person name="Pei D."/>
        </authorList>
    </citation>
    <scope>NUCLEOTIDE SEQUENCE [LARGE SCALE GENOMIC DNA]</scope>
    <source>
        <strain evidence="12">Sxm20200214</strain>
        <tissue evidence="12">Leaf</tissue>
    </source>
</reference>
<dbReference type="SUPFAM" id="SSF54001">
    <property type="entry name" value="Cysteine proteinases"/>
    <property type="match status" value="1"/>
</dbReference>
<dbReference type="Gene3D" id="3.40.395.10">
    <property type="entry name" value="Adenoviral Proteinase, Chain A"/>
    <property type="match status" value="1"/>
</dbReference>
<feature type="region of interest" description="Disordered" evidence="8">
    <location>
        <begin position="379"/>
        <end position="418"/>
    </location>
</feature>
<dbReference type="GO" id="GO:0008234">
    <property type="term" value="F:cysteine-type peptidase activity"/>
    <property type="evidence" value="ECO:0007669"/>
    <property type="project" value="InterPro"/>
</dbReference>
<dbReference type="PROSITE" id="PS50600">
    <property type="entry name" value="ULP_PROTEASE"/>
    <property type="match status" value="1"/>
</dbReference>
<evidence type="ECO:0000256" key="8">
    <source>
        <dbReference type="SAM" id="MobiDB-lite"/>
    </source>
</evidence>
<dbReference type="PROSITE" id="PS51999">
    <property type="entry name" value="ZF_GRF"/>
    <property type="match status" value="1"/>
</dbReference>
<protein>
    <recommendedName>
        <fullName evidence="14">Ubiquitin-like protease family profile domain-containing protein</fullName>
    </recommendedName>
</protein>
<feature type="domain" description="Ubiquitin-like protease family profile" evidence="10">
    <location>
        <begin position="676"/>
        <end position="1010"/>
    </location>
</feature>
<feature type="compositionally biased region" description="Basic and acidic residues" evidence="8">
    <location>
        <begin position="379"/>
        <end position="398"/>
    </location>
</feature>
<feature type="transmembrane region" description="Helical" evidence="9">
    <location>
        <begin position="990"/>
        <end position="1008"/>
    </location>
</feature>
<proteinExistence type="inferred from homology"/>
<evidence type="ECO:0000256" key="4">
    <source>
        <dbReference type="ARBA" id="ARBA00022771"/>
    </source>
</evidence>
<feature type="domain" description="GRF-type" evidence="11">
    <location>
        <begin position="881"/>
        <end position="924"/>
    </location>
</feature>
<feature type="region of interest" description="Disordered" evidence="8">
    <location>
        <begin position="496"/>
        <end position="604"/>
    </location>
</feature>
<comment type="caution">
    <text evidence="12">The sequence shown here is derived from an EMBL/GenBank/DDBJ whole genome shotgun (WGS) entry which is preliminary data.</text>
</comment>
<dbReference type="EMBL" id="JAAMPC010000017">
    <property type="protein sequence ID" value="KAG2247239.1"/>
    <property type="molecule type" value="Genomic_DNA"/>
</dbReference>
<feature type="region of interest" description="Disordered" evidence="8">
    <location>
        <begin position="175"/>
        <end position="220"/>
    </location>
</feature>
<feature type="region of interest" description="Disordered" evidence="8">
    <location>
        <begin position="37"/>
        <end position="113"/>
    </location>
</feature>
<gene>
    <name evidence="12" type="ORF">Bca52824_086867</name>
</gene>
<keyword evidence="13" id="KW-1185">Reference proteome</keyword>
<keyword evidence="9" id="KW-1133">Transmembrane helix</keyword>
<dbReference type="InterPro" id="IPR038765">
    <property type="entry name" value="Papain-like_cys_pep_sf"/>
</dbReference>
<organism evidence="12 13">
    <name type="scientific">Brassica carinata</name>
    <name type="common">Ethiopian mustard</name>
    <name type="synonym">Abyssinian cabbage</name>
    <dbReference type="NCBI Taxonomy" id="52824"/>
    <lineage>
        <taxon>Eukaryota</taxon>
        <taxon>Viridiplantae</taxon>
        <taxon>Streptophyta</taxon>
        <taxon>Embryophyta</taxon>
        <taxon>Tracheophyta</taxon>
        <taxon>Spermatophyta</taxon>
        <taxon>Magnoliopsida</taxon>
        <taxon>eudicotyledons</taxon>
        <taxon>Gunneridae</taxon>
        <taxon>Pentapetalae</taxon>
        <taxon>rosids</taxon>
        <taxon>malvids</taxon>
        <taxon>Brassicales</taxon>
        <taxon>Brassicaceae</taxon>
        <taxon>Brassiceae</taxon>
        <taxon>Brassica</taxon>
    </lineage>
</organism>
<name>A0A8X7PCK4_BRACI</name>
<keyword evidence="9" id="KW-0812">Transmembrane</keyword>
<evidence type="ECO:0000313" key="12">
    <source>
        <dbReference type="EMBL" id="KAG2247239.1"/>
    </source>
</evidence>
<keyword evidence="9" id="KW-0472">Membrane</keyword>
<keyword evidence="6" id="KW-0862">Zinc</keyword>
<dbReference type="PANTHER" id="PTHR33248">
    <property type="entry name" value="ZINC ION-BINDING PROTEIN"/>
    <property type="match status" value="1"/>
</dbReference>
<dbReference type="Pfam" id="PF02902">
    <property type="entry name" value="Peptidase_C48"/>
    <property type="match status" value="1"/>
</dbReference>
<dbReference type="Proteomes" id="UP000886595">
    <property type="component" value="Unassembled WGS sequence"/>
</dbReference>
<evidence type="ECO:0000256" key="9">
    <source>
        <dbReference type="SAM" id="Phobius"/>
    </source>
</evidence>
<evidence type="ECO:0000256" key="2">
    <source>
        <dbReference type="ARBA" id="ARBA00022670"/>
    </source>
</evidence>
<keyword evidence="3" id="KW-0479">Metal-binding</keyword>
<evidence type="ECO:0000256" key="6">
    <source>
        <dbReference type="ARBA" id="ARBA00022833"/>
    </source>
</evidence>
<sequence length="1010" mass="114939">MQPRGCISAVFTPMEGTKWKQRSIGLEDIMELDTHEHFGRAERANHEEKAGRKVQEEKLREWRYNKRTAEMRAQSERDQEKEAKKSRPERDKWKKPLSKEETPSTRTEEKRNKGFEKWLESFKARIHQSITNPRPCSVLEEDQEAKDIEPELSTVYVRAEAKDYLGPIFDEEEEPFGRWTMDDDLDPIFDEKDDHLDDDLGPIFDEEDDHLDDDSGPIFDEEKEPEAASVLLAIQTVAEDVVDSGPEADNEKDLTTAYASGDILGSFSCDKLDFPNQRHMRNEKYEEYENMKLVFGGMRRLARSHSQPCEVRKNEILKQEVDLTNDDDEDDEGVVFPYISSTGNGNIIVDAGFERDDEMNDERVDLIIDMYRKKYDWSKHEDGSKEEEAGETSDCRMEEEIETAHVSPAKKRKNHYQDIGAESRKKRLLCQRSTDKYRDLEEGMKSYIQGMFKSSFTALGLEVRDLIEDRFTKLEQTILSSQTQIGVPAYTQTHGAAPAYTPTPAPATTSTQAHGAAPAYTPTPTAATTSTQAHGAAPAYTPTLAAATTSTQAPTPTPASTHASAPAPTTSRSRASRNKALVSSHTGGPANAAKTRSQTKDPELSDVFGSLFDTLDVNLGTQEHLQKTMGNLTQESHVRVAYDPEVRWKDSDYELVFVPEDKFSKLSEWILKPKVLQIGPSKFDAELASRIMGPNEWLKNYDMDAMMYFFREKILLRRWKPNRVAFMNCMFSNQIITAYGKFDGNKRGYKVDNNLLEYGRGELPYHGSTGSVWSVDVNRLYIPICVNQIHWISMCVNLVNRTVEVFDCGGKKNDRAVEAFAVLIPRIAKAVQSSDKKKDFNVKQFFLCESWDSTNEITMTSSSTSSPRFPRISTHGVPTRCWCGEGITTFGSSTAENRYRPFYRCKIARDRKNENHLFEWIDEALTGEIWMVDVKHERVAQGITMFEERVMEKVKSEMVRVEHEISEKLKEKVDLEFARVAQEMKQKLKIATVAMVVVGAIVGIWTSLTV</sequence>
<evidence type="ECO:0000313" key="13">
    <source>
        <dbReference type="Proteomes" id="UP000886595"/>
    </source>
</evidence>
<dbReference type="GO" id="GO:0008270">
    <property type="term" value="F:zinc ion binding"/>
    <property type="evidence" value="ECO:0007669"/>
    <property type="project" value="UniProtKB-KW"/>
</dbReference>
<dbReference type="GO" id="GO:0006508">
    <property type="term" value="P:proteolysis"/>
    <property type="evidence" value="ECO:0007669"/>
    <property type="project" value="UniProtKB-KW"/>
</dbReference>
<evidence type="ECO:0000256" key="1">
    <source>
        <dbReference type="ARBA" id="ARBA00005234"/>
    </source>
</evidence>
<evidence type="ECO:0000256" key="3">
    <source>
        <dbReference type="ARBA" id="ARBA00022723"/>
    </source>
</evidence>
<dbReference type="InterPro" id="IPR003653">
    <property type="entry name" value="Peptidase_C48_C"/>
</dbReference>
<evidence type="ECO:0008006" key="14">
    <source>
        <dbReference type="Google" id="ProtNLM"/>
    </source>
</evidence>
<accession>A0A8X7PCK4</accession>